<proteinExistence type="predicted"/>
<reference evidence="3 4" key="1">
    <citation type="submission" date="2020-05" db="EMBL/GenBank/DDBJ databases">
        <title>Bremerella alba sp. nov., a novel planctomycete isolated from the surface of the macroalga Fucus spiralis.</title>
        <authorList>
            <person name="Godinho O."/>
            <person name="Botelho R."/>
            <person name="Albuquerque L."/>
            <person name="Wiegand S."/>
            <person name="Da Costa M.S."/>
            <person name="Lobo-Da-Cunha A."/>
            <person name="Jogler C."/>
            <person name="Lage O.M."/>
        </authorList>
    </citation>
    <scope>NUCLEOTIDE SEQUENCE [LARGE SCALE GENOMIC DNA]</scope>
    <source>
        <strain evidence="3 4">FF15</strain>
    </source>
</reference>
<feature type="compositionally biased region" description="Acidic residues" evidence="1">
    <location>
        <begin position="361"/>
        <end position="378"/>
    </location>
</feature>
<evidence type="ECO:0000313" key="4">
    <source>
        <dbReference type="Proteomes" id="UP000551616"/>
    </source>
</evidence>
<feature type="transmembrane region" description="Helical" evidence="2">
    <location>
        <begin position="182"/>
        <end position="210"/>
    </location>
</feature>
<evidence type="ECO:0000313" key="3">
    <source>
        <dbReference type="EMBL" id="MBA2117762.1"/>
    </source>
</evidence>
<comment type="caution">
    <text evidence="3">The sequence shown here is derived from an EMBL/GenBank/DDBJ whole genome shotgun (WGS) entry which is preliminary data.</text>
</comment>
<keyword evidence="2" id="KW-0812">Transmembrane</keyword>
<accession>A0A7V8VA48</accession>
<evidence type="ECO:0000256" key="1">
    <source>
        <dbReference type="SAM" id="MobiDB-lite"/>
    </source>
</evidence>
<feature type="transmembrane region" description="Helical" evidence="2">
    <location>
        <begin position="98"/>
        <end position="122"/>
    </location>
</feature>
<dbReference type="AlphaFoldDB" id="A0A7V8VA48"/>
<feature type="region of interest" description="Disordered" evidence="1">
    <location>
        <begin position="355"/>
        <end position="378"/>
    </location>
</feature>
<name>A0A7V8VA48_9BACT</name>
<protein>
    <submittedName>
        <fullName evidence="3">Uncharacterized protein</fullName>
    </submittedName>
</protein>
<keyword evidence="4" id="KW-1185">Reference proteome</keyword>
<gene>
    <name evidence="3" type="ORF">HOV93_49640</name>
</gene>
<evidence type="ECO:0000256" key="2">
    <source>
        <dbReference type="SAM" id="Phobius"/>
    </source>
</evidence>
<dbReference type="Proteomes" id="UP000551616">
    <property type="component" value="Unassembled WGS sequence"/>
</dbReference>
<organism evidence="3 4">
    <name type="scientific">Bremerella alba</name>
    <dbReference type="NCBI Taxonomy" id="980252"/>
    <lineage>
        <taxon>Bacteria</taxon>
        <taxon>Pseudomonadati</taxon>
        <taxon>Planctomycetota</taxon>
        <taxon>Planctomycetia</taxon>
        <taxon>Pirellulales</taxon>
        <taxon>Pirellulaceae</taxon>
        <taxon>Bremerella</taxon>
    </lineage>
</organism>
<feature type="transmembrane region" description="Helical" evidence="2">
    <location>
        <begin position="21"/>
        <end position="51"/>
    </location>
</feature>
<keyword evidence="2" id="KW-0472">Membrane</keyword>
<feature type="transmembrane region" description="Helical" evidence="2">
    <location>
        <begin position="149"/>
        <end position="176"/>
    </location>
</feature>
<feature type="transmembrane region" description="Helical" evidence="2">
    <location>
        <begin position="310"/>
        <end position="329"/>
    </location>
</feature>
<sequence>MSEERGLLRGISWHECFPWLILFRATLIAFYLRVLLLAYVGVCTLAIGQWIGLNLFGSWVSEGAGPVLAASPTNFLELVRSGLSGENPFHGIFPAPTFGGLFVFLFYSLWYIATFAIFGGAISRIAAMEFSVNDRCGLKSALRHSLRKFISYFLSPIFPMIGVTMLMVILLIFGLINWLGPWAAVVTGIFGFVAVLVSIGIGMLVVPLILGWPLMWGAISTECSDHFDALSRCYAYVTQRPFHYLWYLIVSLAAGSVGYYAISLLVGTSLAALSTGLQWGQGLEQTEAILTHHVAGPVWRFWYNVVQRLVPAYSFGYFFAVFAGIYLLLRRDVDQAEIDEIVLDEDQPRFAMPALNKDLGTDEDVPQPDSDSSEDDVN</sequence>
<feature type="transmembrane region" description="Helical" evidence="2">
    <location>
        <begin position="244"/>
        <end position="262"/>
    </location>
</feature>
<dbReference type="RefSeq" id="WP_207399126.1">
    <property type="nucleotide sequence ID" value="NZ_JABRWO010000019.1"/>
</dbReference>
<keyword evidence="2" id="KW-1133">Transmembrane helix</keyword>
<dbReference type="EMBL" id="JABRWO010000019">
    <property type="protein sequence ID" value="MBA2117762.1"/>
    <property type="molecule type" value="Genomic_DNA"/>
</dbReference>